<evidence type="ECO:0008006" key="3">
    <source>
        <dbReference type="Google" id="ProtNLM"/>
    </source>
</evidence>
<accession>A0A239K839</accession>
<reference evidence="1 2" key="1">
    <citation type="submission" date="2017-06" db="EMBL/GenBank/DDBJ databases">
        <authorList>
            <person name="Kim H.J."/>
            <person name="Triplett B.A."/>
        </authorList>
    </citation>
    <scope>NUCLEOTIDE SEQUENCE [LARGE SCALE GENOMIC DNA]</scope>
    <source>
        <strain evidence="1 2">DSM 44715</strain>
    </source>
</reference>
<name>A0A239K839_9ACTN</name>
<dbReference type="EMBL" id="FZOR01000017">
    <property type="protein sequence ID" value="SNT13789.1"/>
    <property type="molecule type" value="Genomic_DNA"/>
</dbReference>
<evidence type="ECO:0000313" key="2">
    <source>
        <dbReference type="Proteomes" id="UP000198318"/>
    </source>
</evidence>
<sequence>MAIRTEPCDWPIDAGCCPEWDDTPEEDREFAQRVASELVWRLSGRRFGLCEVTLRPCRRSCAEPTAGGLVGGAPFTPYIRDGQWYNARCGCSTDCSCSELCELALPGPVHDIVEIRVDGDIVPAGAYRVDNHRMLVRTDGDCWPLCQDLEAAPDEPGAFAVTYRWGIPVPPGGQYAAGVYACELIKACAGSGACRLPKRVQQITREGVTMAFIDPMRFLADGLTGVPEVDVWVMSVNPHGLRGRSRIHSVDHRPARRSTWP</sequence>
<organism evidence="1 2">
    <name type="scientific">Actinomadura meyerae</name>
    <dbReference type="NCBI Taxonomy" id="240840"/>
    <lineage>
        <taxon>Bacteria</taxon>
        <taxon>Bacillati</taxon>
        <taxon>Actinomycetota</taxon>
        <taxon>Actinomycetes</taxon>
        <taxon>Streptosporangiales</taxon>
        <taxon>Thermomonosporaceae</taxon>
        <taxon>Actinomadura</taxon>
    </lineage>
</organism>
<gene>
    <name evidence="1" type="ORF">SAMN05443665_101724</name>
</gene>
<keyword evidence="2" id="KW-1185">Reference proteome</keyword>
<evidence type="ECO:0000313" key="1">
    <source>
        <dbReference type="EMBL" id="SNT13789.1"/>
    </source>
</evidence>
<dbReference type="AlphaFoldDB" id="A0A239K839"/>
<dbReference type="RefSeq" id="WP_218826727.1">
    <property type="nucleotide sequence ID" value="NZ_FZOR01000017.1"/>
</dbReference>
<proteinExistence type="predicted"/>
<protein>
    <recommendedName>
        <fullName evidence="3">Head-to-tail adaptor</fullName>
    </recommendedName>
</protein>
<dbReference type="Proteomes" id="UP000198318">
    <property type="component" value="Unassembled WGS sequence"/>
</dbReference>